<dbReference type="InterPro" id="IPR029063">
    <property type="entry name" value="SAM-dependent_MTases_sf"/>
</dbReference>
<dbReference type="Pfam" id="PF03848">
    <property type="entry name" value="TehB"/>
    <property type="match status" value="1"/>
</dbReference>
<evidence type="ECO:0000313" key="4">
    <source>
        <dbReference type="Proteomes" id="UP001597453"/>
    </source>
</evidence>
<evidence type="ECO:0000313" key="3">
    <source>
        <dbReference type="EMBL" id="MFD2674456.1"/>
    </source>
</evidence>
<dbReference type="Pfam" id="PF18096">
    <property type="entry name" value="Thump_like"/>
    <property type="match status" value="1"/>
</dbReference>
<reference evidence="4" key="1">
    <citation type="journal article" date="2019" name="Int. J. Syst. Evol. Microbiol.">
        <title>The Global Catalogue of Microorganisms (GCM) 10K type strain sequencing project: providing services to taxonomists for standard genome sequencing and annotation.</title>
        <authorList>
            <consortium name="The Broad Institute Genomics Platform"/>
            <consortium name="The Broad Institute Genome Sequencing Center for Infectious Disease"/>
            <person name="Wu L."/>
            <person name="Ma J."/>
        </authorList>
    </citation>
    <scope>NUCLEOTIDE SEQUENCE [LARGE SCALE GENOMIC DNA]</scope>
    <source>
        <strain evidence="4">TISTR 1511</strain>
    </source>
</reference>
<accession>A0ABW5RIE7</accession>
<proteinExistence type="predicted"/>
<evidence type="ECO:0000259" key="1">
    <source>
        <dbReference type="Pfam" id="PF03848"/>
    </source>
</evidence>
<dbReference type="InterPro" id="IPR015985">
    <property type="entry name" value="TehB-like_dom"/>
</dbReference>
<dbReference type="CDD" id="cd02440">
    <property type="entry name" value="AdoMet_MTases"/>
    <property type="match status" value="1"/>
</dbReference>
<feature type="domain" description="THUMP-like" evidence="2">
    <location>
        <begin position="343"/>
        <end position="414"/>
    </location>
</feature>
<dbReference type="Gene3D" id="3.40.50.150">
    <property type="entry name" value="Vaccinia Virus protein VP39"/>
    <property type="match status" value="1"/>
</dbReference>
<dbReference type="RefSeq" id="WP_066056608.1">
    <property type="nucleotide sequence ID" value="NZ_JBHUNF010000002.1"/>
</dbReference>
<dbReference type="InterPro" id="IPR041497">
    <property type="entry name" value="Thump-like"/>
</dbReference>
<name>A0ABW5RIE7_9MICO</name>
<comment type="caution">
    <text evidence="3">The sequence shown here is derived from an EMBL/GenBank/DDBJ whole genome shotgun (WGS) entry which is preliminary data.</text>
</comment>
<dbReference type="SUPFAM" id="SSF53335">
    <property type="entry name" value="S-adenosyl-L-methionine-dependent methyltransferases"/>
    <property type="match status" value="1"/>
</dbReference>
<dbReference type="Proteomes" id="UP001597453">
    <property type="component" value="Unassembled WGS sequence"/>
</dbReference>
<dbReference type="GO" id="GO:0032259">
    <property type="term" value="P:methylation"/>
    <property type="evidence" value="ECO:0007669"/>
    <property type="project" value="UniProtKB-KW"/>
</dbReference>
<gene>
    <name evidence="3" type="ORF">ACFSUQ_03980</name>
</gene>
<keyword evidence="3" id="KW-0489">Methyltransferase</keyword>
<dbReference type="GO" id="GO:0008168">
    <property type="term" value="F:methyltransferase activity"/>
    <property type="evidence" value="ECO:0007669"/>
    <property type="project" value="UniProtKB-KW"/>
</dbReference>
<evidence type="ECO:0000259" key="2">
    <source>
        <dbReference type="Pfam" id="PF18096"/>
    </source>
</evidence>
<keyword evidence="4" id="KW-1185">Reference proteome</keyword>
<organism evidence="3 4">
    <name type="scientific">Gulosibacter bifidus</name>
    <dbReference type="NCBI Taxonomy" id="272239"/>
    <lineage>
        <taxon>Bacteria</taxon>
        <taxon>Bacillati</taxon>
        <taxon>Actinomycetota</taxon>
        <taxon>Actinomycetes</taxon>
        <taxon>Micrococcales</taxon>
        <taxon>Microbacteriaceae</taxon>
        <taxon>Gulosibacter</taxon>
    </lineage>
</organism>
<feature type="domain" description="Tellurite resistance methyltransferase TehB-like" evidence="1">
    <location>
        <begin position="100"/>
        <end position="132"/>
    </location>
</feature>
<dbReference type="EMBL" id="JBHUNF010000002">
    <property type="protein sequence ID" value="MFD2674456.1"/>
    <property type="molecule type" value="Genomic_DNA"/>
</dbReference>
<sequence>MQREDLTVLLTPESLRMLDEHADLDTVRDALQAVSTLRKAGADARTSAVILTQLKLRRRAANKFGEFAGRMLFTEDGLAQASRLDITAHHAGRFRQADVTRITDLGCGIGADSLAFASLGFDVTAVERDEVTAAIAAYNLAPFPNASVQHGSAEDAELTNLDGVFLDPARRTKSRGGTVRLPDANDWQPSLDFAFQTASAANAAGIKLGPAFPHELIPDNAEAQWVSIGGELLECALWFGSARRDAPDSNNDQAPAGSIRRSALVINTSKDAVHPGSFELTSTSAADDDAPVGELSAWLHEPDPAIIRGRFIGSVARSLAGHMIAEQIAWITTDADTTSPFTQRFRVEEVLPLHTAQLKKALRARGIGRLEIKKRGVDIVPEQLRTQLQLRGDAGATLICTRLGSRRVAILAHRD</sequence>
<keyword evidence="3" id="KW-0808">Transferase</keyword>
<protein>
    <submittedName>
        <fullName evidence="3">SAM-dependent methyltransferase</fullName>
    </submittedName>
</protein>